<dbReference type="GO" id="GO:0035515">
    <property type="term" value="F:oxidative RNA demethylase activity"/>
    <property type="evidence" value="ECO:0007669"/>
    <property type="project" value="TreeGrafter"/>
</dbReference>
<evidence type="ECO:0000256" key="6">
    <source>
        <dbReference type="PIRSR" id="PIRSR604574-2"/>
    </source>
</evidence>
<evidence type="ECO:0000256" key="3">
    <source>
        <dbReference type="ARBA" id="ARBA00023002"/>
    </source>
</evidence>
<dbReference type="InterPro" id="IPR004574">
    <property type="entry name" value="Alkb"/>
</dbReference>
<dbReference type="GO" id="GO:0035516">
    <property type="term" value="F:broad specificity oxidative DNA demethylase activity"/>
    <property type="evidence" value="ECO:0007669"/>
    <property type="project" value="TreeGrafter"/>
</dbReference>
<organism evidence="8 9">
    <name type="scientific">Mesorhizobium alhagi CCNWXJ12-2</name>
    <dbReference type="NCBI Taxonomy" id="1107882"/>
    <lineage>
        <taxon>Bacteria</taxon>
        <taxon>Pseudomonadati</taxon>
        <taxon>Pseudomonadota</taxon>
        <taxon>Alphaproteobacteria</taxon>
        <taxon>Hyphomicrobiales</taxon>
        <taxon>Phyllobacteriaceae</taxon>
        <taxon>Allomesorhizobium</taxon>
    </lineage>
</organism>
<evidence type="ECO:0000313" key="8">
    <source>
        <dbReference type="EMBL" id="EHK58797.1"/>
    </source>
</evidence>
<name>H0HKU9_9HYPH</name>
<feature type="binding site" evidence="6">
    <location>
        <position position="123"/>
    </location>
    <ligand>
        <name>Fe cation</name>
        <dbReference type="ChEBI" id="CHEBI:24875"/>
        <note>catalytic</note>
    </ligand>
</feature>
<evidence type="ECO:0000259" key="7">
    <source>
        <dbReference type="PROSITE" id="PS51471"/>
    </source>
</evidence>
<dbReference type="Pfam" id="PF13532">
    <property type="entry name" value="2OG-FeII_Oxy_2"/>
    <property type="match status" value="1"/>
</dbReference>
<dbReference type="InterPro" id="IPR037151">
    <property type="entry name" value="AlkB-like_sf"/>
</dbReference>
<reference evidence="8 9" key="1">
    <citation type="journal article" date="2012" name="J. Bacteriol.">
        <title>Draft Genome Sequence of Mesorhizobium alhagi CCNWXJ12-2T, a Novel Salt-Resistant Species Isolated from the Desert of Northwestern China.</title>
        <authorList>
            <person name="Zhou M."/>
            <person name="Chen W."/>
            <person name="Chen H."/>
            <person name="Wei G."/>
        </authorList>
    </citation>
    <scope>NUCLEOTIDE SEQUENCE [LARGE SCALE GENOMIC DNA]</scope>
    <source>
        <strain evidence="8 9">CCNWXJ12-2</strain>
    </source>
</reference>
<keyword evidence="9" id="KW-1185">Reference proteome</keyword>
<feature type="binding site" evidence="6">
    <location>
        <position position="179"/>
    </location>
    <ligand>
        <name>Fe cation</name>
        <dbReference type="ChEBI" id="CHEBI:24875"/>
        <note>catalytic</note>
    </ligand>
</feature>
<protein>
    <submittedName>
        <fullName evidence="8">Alkylated DNA repair protein</fullName>
    </submittedName>
</protein>
<keyword evidence="3" id="KW-0560">Oxidoreductase</keyword>
<dbReference type="GO" id="GO:0008198">
    <property type="term" value="F:ferrous iron binding"/>
    <property type="evidence" value="ECO:0007669"/>
    <property type="project" value="TreeGrafter"/>
</dbReference>
<dbReference type="EMBL" id="AHAM01000027">
    <property type="protein sequence ID" value="EHK58797.1"/>
    <property type="molecule type" value="Genomic_DNA"/>
</dbReference>
<evidence type="ECO:0000256" key="1">
    <source>
        <dbReference type="ARBA" id="ARBA00022723"/>
    </source>
</evidence>
<dbReference type="PANTHER" id="PTHR16557">
    <property type="entry name" value="ALKYLATED DNA REPAIR PROTEIN ALKB-RELATED"/>
    <property type="match status" value="1"/>
</dbReference>
<evidence type="ECO:0000256" key="2">
    <source>
        <dbReference type="ARBA" id="ARBA00022964"/>
    </source>
</evidence>
<dbReference type="GO" id="GO:0035513">
    <property type="term" value="P:oxidative RNA demethylation"/>
    <property type="evidence" value="ECO:0007669"/>
    <property type="project" value="TreeGrafter"/>
</dbReference>
<feature type="binding site" evidence="5">
    <location>
        <position position="64"/>
    </location>
    <ligand>
        <name>substrate</name>
    </ligand>
</feature>
<sequence length="209" mass="23114">MKTMIQVLPNGVRHIPGHLDHAAQEALVEDIREIVQAAPLYSPVMPRTGKEMSVRMTNCGPLGWVTDKERGYRYQPTHPVTGEPWPPIPDALLRLWQEVAGYPPPPEACLVNFYTDAAKMGLHQDRDELDLAAPVLSVSLGDDCLFRVGQTSRDGQTKSFRLRSGDLVVLGGEGRLAFHGVDRIYPATSTLLKNGGRINLTLRRVTRPA</sequence>
<accession>H0HKU9</accession>
<dbReference type="GO" id="GO:0005737">
    <property type="term" value="C:cytoplasm"/>
    <property type="evidence" value="ECO:0007669"/>
    <property type="project" value="TreeGrafter"/>
</dbReference>
<keyword evidence="1 6" id="KW-0479">Metal-binding</keyword>
<feature type="binding site" evidence="5">
    <location>
        <position position="153"/>
    </location>
    <ligand>
        <name>substrate</name>
    </ligand>
</feature>
<dbReference type="InterPro" id="IPR005123">
    <property type="entry name" value="Oxoglu/Fe-dep_dioxygenase_dom"/>
</dbReference>
<feature type="binding site" evidence="5">
    <location>
        <begin position="197"/>
        <end position="203"/>
    </location>
    <ligand>
        <name>2-oxoglutarate</name>
        <dbReference type="ChEBI" id="CHEBI:16810"/>
    </ligand>
</feature>
<evidence type="ECO:0000313" key="9">
    <source>
        <dbReference type="Proteomes" id="UP000003250"/>
    </source>
</evidence>
<keyword evidence="2" id="KW-0223">Dioxygenase</keyword>
<dbReference type="Proteomes" id="UP000003250">
    <property type="component" value="Unassembled WGS sequence"/>
</dbReference>
<evidence type="ECO:0000256" key="5">
    <source>
        <dbReference type="PIRSR" id="PIRSR604574-1"/>
    </source>
</evidence>
<dbReference type="InterPro" id="IPR027450">
    <property type="entry name" value="AlkB-like"/>
</dbReference>
<dbReference type="Gene3D" id="2.60.120.590">
    <property type="entry name" value="Alpha-ketoglutarate-dependent dioxygenase AlkB-like"/>
    <property type="match status" value="1"/>
</dbReference>
<gene>
    <name evidence="8" type="ORF">MAXJ12_03783</name>
</gene>
<feature type="binding site" evidence="6">
    <location>
        <position position="125"/>
    </location>
    <ligand>
        <name>Fe cation</name>
        <dbReference type="ChEBI" id="CHEBI:24875"/>
        <note>catalytic</note>
    </ligand>
</feature>
<dbReference type="PANTHER" id="PTHR16557:SF2">
    <property type="entry name" value="NUCLEIC ACID DIOXYGENASE ALKBH1"/>
    <property type="match status" value="1"/>
</dbReference>
<feature type="binding site" evidence="5">
    <location>
        <begin position="112"/>
        <end position="114"/>
    </location>
    <ligand>
        <name>2-oxoglutarate</name>
        <dbReference type="ChEBI" id="CHEBI:16810"/>
    </ligand>
</feature>
<evidence type="ECO:0000256" key="4">
    <source>
        <dbReference type="ARBA" id="ARBA00023004"/>
    </source>
</evidence>
<feature type="binding site" evidence="5">
    <location>
        <begin position="72"/>
        <end position="74"/>
    </location>
    <ligand>
        <name>substrate</name>
    </ligand>
</feature>
<feature type="binding site" evidence="5">
    <location>
        <position position="127"/>
    </location>
    <ligand>
        <name>substrate</name>
    </ligand>
</feature>
<proteinExistence type="predicted"/>
<keyword evidence="4 6" id="KW-0408">Iron</keyword>
<comment type="cofactor">
    <cofactor evidence="6">
        <name>Fe(2+)</name>
        <dbReference type="ChEBI" id="CHEBI:29033"/>
    </cofactor>
    <text evidence="6">Binds 1 Fe(2+) ion per subunit.</text>
</comment>
<feature type="domain" description="Fe2OG dioxygenase" evidence="7">
    <location>
        <begin position="105"/>
        <end position="206"/>
    </location>
</feature>
<dbReference type="PROSITE" id="PS51471">
    <property type="entry name" value="FE2OG_OXY"/>
    <property type="match status" value="1"/>
</dbReference>
<dbReference type="SUPFAM" id="SSF51197">
    <property type="entry name" value="Clavaminate synthase-like"/>
    <property type="match status" value="1"/>
</dbReference>
<dbReference type="AlphaFoldDB" id="H0HKU9"/>
<dbReference type="PATRIC" id="fig|1107882.3.peg.751"/>